<dbReference type="GO" id="GO:0030436">
    <property type="term" value="P:asexual sporulation"/>
    <property type="evidence" value="ECO:0007669"/>
    <property type="project" value="InterPro"/>
</dbReference>
<evidence type="ECO:0000256" key="1">
    <source>
        <dbReference type="SAM" id="Phobius"/>
    </source>
</evidence>
<accession>A0A9D1AEG0</accession>
<organism evidence="2 3">
    <name type="scientific">Candidatus Coproplasma stercoripullorum</name>
    <dbReference type="NCBI Taxonomy" id="2840751"/>
    <lineage>
        <taxon>Bacteria</taxon>
        <taxon>Bacillati</taxon>
        <taxon>Bacillota</taxon>
        <taxon>Clostridia</taxon>
        <taxon>Eubacteriales</taxon>
        <taxon>Candidatus Coproplasma</taxon>
    </lineage>
</organism>
<dbReference type="Pfam" id="PF03419">
    <property type="entry name" value="Peptidase_U4"/>
    <property type="match status" value="1"/>
</dbReference>
<evidence type="ECO:0000313" key="2">
    <source>
        <dbReference type="EMBL" id="HIR38750.1"/>
    </source>
</evidence>
<reference evidence="2" key="1">
    <citation type="submission" date="2020-10" db="EMBL/GenBank/DDBJ databases">
        <authorList>
            <person name="Gilroy R."/>
        </authorList>
    </citation>
    <scope>NUCLEOTIDE SEQUENCE</scope>
    <source>
        <strain evidence="2">ChiW25-3613</strain>
    </source>
</reference>
<feature type="transmembrane region" description="Helical" evidence="1">
    <location>
        <begin position="120"/>
        <end position="144"/>
    </location>
</feature>
<keyword evidence="1" id="KW-0812">Transmembrane</keyword>
<dbReference type="GO" id="GO:0006508">
    <property type="term" value="P:proteolysis"/>
    <property type="evidence" value="ECO:0007669"/>
    <property type="project" value="InterPro"/>
</dbReference>
<feature type="transmembrane region" description="Helical" evidence="1">
    <location>
        <begin position="87"/>
        <end position="108"/>
    </location>
</feature>
<comment type="caution">
    <text evidence="2">The sequence shown here is derived from an EMBL/GenBank/DDBJ whole genome shotgun (WGS) entry which is preliminary data.</text>
</comment>
<feature type="transmembrane region" description="Helical" evidence="1">
    <location>
        <begin position="33"/>
        <end position="52"/>
    </location>
</feature>
<dbReference type="EMBL" id="DVHB01000001">
    <property type="protein sequence ID" value="HIR38750.1"/>
    <property type="molecule type" value="Genomic_DNA"/>
</dbReference>
<sequence length="262" mass="27961">MQVYVELAIVENFCMDFTLLACSKFLTKNICSFRRIAAGSALGAGFAVVFPLFGLTGAWAVAVKIASGLALAALAGRFPSAKAYIKFAAAFLALSFLLGGALIAVFSLTGTEYSADVGYILSSVPVGIPMFFAMVLALLCRALAKKFIARHKSGTLRCVIYRGDKKVEQYGFFDSGNHVYVSGAPVSVISAAAAAYVVDGSELKESVKVRTVTGEKCMKIFTADKIEIYNGEEAHTINCVKIGISPRGISRAVLHPDLDTWQ</sequence>
<evidence type="ECO:0000313" key="3">
    <source>
        <dbReference type="Proteomes" id="UP000824179"/>
    </source>
</evidence>
<keyword evidence="1" id="KW-0472">Membrane</keyword>
<dbReference type="AlphaFoldDB" id="A0A9D1AEG0"/>
<keyword evidence="1" id="KW-1133">Transmembrane helix</keyword>
<protein>
    <submittedName>
        <fullName evidence="2">Sigma-E processing peptidase SpoIIGA</fullName>
    </submittedName>
</protein>
<dbReference type="Proteomes" id="UP000824179">
    <property type="component" value="Unassembled WGS sequence"/>
</dbReference>
<gene>
    <name evidence="2" type="ORF">IAB90_00045</name>
</gene>
<reference evidence="2" key="2">
    <citation type="journal article" date="2021" name="PeerJ">
        <title>Extensive microbial diversity within the chicken gut microbiome revealed by metagenomics and culture.</title>
        <authorList>
            <person name="Gilroy R."/>
            <person name="Ravi A."/>
            <person name="Getino M."/>
            <person name="Pursley I."/>
            <person name="Horton D.L."/>
            <person name="Alikhan N.F."/>
            <person name="Baker D."/>
            <person name="Gharbi K."/>
            <person name="Hall N."/>
            <person name="Watson M."/>
            <person name="Adriaenssens E.M."/>
            <person name="Foster-Nyarko E."/>
            <person name="Jarju S."/>
            <person name="Secka A."/>
            <person name="Antonio M."/>
            <person name="Oren A."/>
            <person name="Chaudhuri R.R."/>
            <person name="La Ragione R."/>
            <person name="Hildebrand F."/>
            <person name="Pallen M.J."/>
        </authorList>
    </citation>
    <scope>NUCLEOTIDE SEQUENCE</scope>
    <source>
        <strain evidence="2">ChiW25-3613</strain>
    </source>
</reference>
<dbReference type="GO" id="GO:0004190">
    <property type="term" value="F:aspartic-type endopeptidase activity"/>
    <property type="evidence" value="ECO:0007669"/>
    <property type="project" value="InterPro"/>
</dbReference>
<dbReference type="InterPro" id="IPR005081">
    <property type="entry name" value="SpoIIGA"/>
</dbReference>
<proteinExistence type="predicted"/>
<name>A0A9D1AEG0_9FIRM</name>